<feature type="transmembrane region" description="Helical" evidence="1">
    <location>
        <begin position="105"/>
        <end position="124"/>
    </location>
</feature>
<feature type="transmembrane region" description="Helical" evidence="1">
    <location>
        <begin position="55"/>
        <end position="78"/>
    </location>
</feature>
<keyword evidence="3" id="KW-1185">Reference proteome</keyword>
<keyword evidence="1" id="KW-1133">Transmembrane helix</keyword>
<dbReference type="InterPro" id="IPR010288">
    <property type="entry name" value="EcsB_ABC"/>
</dbReference>
<dbReference type="EMBL" id="AEUX02000001">
    <property type="protein sequence ID" value="EHI70790.1"/>
    <property type="molecule type" value="Genomic_DNA"/>
</dbReference>
<organism evidence="2 3">
    <name type="scientific">Streptococcus ictaluri 707-05</name>
    <dbReference type="NCBI Taxonomy" id="764299"/>
    <lineage>
        <taxon>Bacteria</taxon>
        <taxon>Bacillati</taxon>
        <taxon>Bacillota</taxon>
        <taxon>Bacilli</taxon>
        <taxon>Lactobacillales</taxon>
        <taxon>Streptococcaceae</taxon>
        <taxon>Streptococcus</taxon>
    </lineage>
</organism>
<dbReference type="Pfam" id="PF05975">
    <property type="entry name" value="EcsB"/>
    <property type="match status" value="1"/>
</dbReference>
<dbReference type="RefSeq" id="WP_008087062.1">
    <property type="nucleotide sequence ID" value="NZ_AEUX02000001.1"/>
</dbReference>
<dbReference type="eggNOG" id="COG4473">
    <property type="taxonomic scope" value="Bacteria"/>
</dbReference>
<feature type="transmembrane region" description="Helical" evidence="1">
    <location>
        <begin position="20"/>
        <end position="43"/>
    </location>
</feature>
<dbReference type="PIRSF" id="PIRSF037259">
    <property type="entry name" value="EcsB_ABC"/>
    <property type="match status" value="1"/>
</dbReference>
<evidence type="ECO:0000256" key="1">
    <source>
        <dbReference type="SAM" id="Phobius"/>
    </source>
</evidence>
<name>G5K057_9STRE</name>
<sequence>MEALFKKRRRAFQEQQAKYLPYVFNDHFVLVLLFLFGFILVQYSQLLKHFPKNHFPVQLGLVILVVLLMNLGSVGIYLEKADQHFLLPKEEAVIKQIKKAARTSLVIWSLLQTVLLSFLFPFFYKLGMSLPFFILFLILLVALRAFILTSKVRKLITDKGLDWEKAITFEENRKQSILKFYSLFTNVKGISTKVKKRSYLNPLLKLVKTTHKEQWTNLYLRAFLRSSDYLGLFLRLLLLSVLSLLFISHTYLALGLALIFDYLILFQLLSLYHHYDYHYMSHLYPDNQGLKASNLLSFLRKLSFLILVVNLVVCHSLNAAIGLVLVMGILNFFYLPYKLKKIID</sequence>
<reference evidence="2 3" key="1">
    <citation type="journal article" date="2014" name="Int. J. Syst. Evol. Microbiol.">
        <title>Phylogenomics and the dynamic genome evolution of the genus Streptococcus.</title>
        <authorList>
            <consortium name="The Broad Institute Genome Sequencing Platform"/>
            <person name="Richards V.P."/>
            <person name="Palmer S.R."/>
            <person name="Pavinski Bitar P.D."/>
            <person name="Qin X."/>
            <person name="Weinstock G.M."/>
            <person name="Highlander S.K."/>
            <person name="Town C.D."/>
            <person name="Burne R.A."/>
            <person name="Stanhope M.J."/>
        </authorList>
    </citation>
    <scope>NUCLEOTIDE SEQUENCE [LARGE SCALE GENOMIC DNA]</scope>
    <source>
        <strain evidence="2 3">707-05</strain>
    </source>
</reference>
<dbReference type="AlphaFoldDB" id="G5K057"/>
<proteinExistence type="predicted"/>
<feature type="transmembrane region" description="Helical" evidence="1">
    <location>
        <begin position="319"/>
        <end position="337"/>
    </location>
</feature>
<feature type="transmembrane region" description="Helical" evidence="1">
    <location>
        <begin position="229"/>
        <end position="247"/>
    </location>
</feature>
<feature type="transmembrane region" description="Helical" evidence="1">
    <location>
        <begin position="130"/>
        <end position="149"/>
    </location>
</feature>
<dbReference type="OrthoDB" id="2447941at2"/>
<keyword evidence="1" id="KW-0472">Membrane</keyword>
<comment type="caution">
    <text evidence="2">The sequence shown here is derived from an EMBL/GenBank/DDBJ whole genome shotgun (WGS) entry which is preliminary data.</text>
</comment>
<keyword evidence="1" id="KW-0812">Transmembrane</keyword>
<accession>G5K057</accession>
<evidence type="ECO:0000313" key="2">
    <source>
        <dbReference type="EMBL" id="EHI70790.1"/>
    </source>
</evidence>
<dbReference type="Proteomes" id="UP000003330">
    <property type="component" value="Unassembled WGS sequence"/>
</dbReference>
<dbReference type="GO" id="GO:0016020">
    <property type="term" value="C:membrane"/>
    <property type="evidence" value="ECO:0007669"/>
    <property type="project" value="InterPro"/>
</dbReference>
<protein>
    <submittedName>
        <fullName evidence="2">Bacterial ABC transporter protein EcsB domain protein</fullName>
    </submittedName>
</protein>
<dbReference type="STRING" id="764299.STRIC_0922"/>
<gene>
    <name evidence="2" type="ORF">STRIC_0922</name>
</gene>
<evidence type="ECO:0000313" key="3">
    <source>
        <dbReference type="Proteomes" id="UP000003330"/>
    </source>
</evidence>